<dbReference type="AlphaFoldDB" id="A0A934KAS5"/>
<name>A0A934KAS5_9BACT</name>
<protein>
    <submittedName>
        <fullName evidence="1">Uncharacterized protein</fullName>
    </submittedName>
</protein>
<comment type="caution">
    <text evidence="1">The sequence shown here is derived from an EMBL/GenBank/DDBJ whole genome shotgun (WGS) entry which is preliminary data.</text>
</comment>
<dbReference type="EMBL" id="JAEKNN010000006">
    <property type="protein sequence ID" value="MBJ7608038.1"/>
    <property type="molecule type" value="Genomic_DNA"/>
</dbReference>
<proteinExistence type="predicted"/>
<evidence type="ECO:0000313" key="2">
    <source>
        <dbReference type="Proteomes" id="UP000614410"/>
    </source>
</evidence>
<sequence length="143" mass="16000">MPPSSPGPTGSPFPDSDVSADANLIGRAVREMWQRRIADVRERGARSRIRRQVAAVDALVTLLEERNLSGNRIFDRPLRQRVHQLQEEIGLPLPRNVVRARNTVRLHAALLDWQESLLDLLIPQRAHLPDAHDSNGDEATPAS</sequence>
<accession>A0A934KAS5</accession>
<reference evidence="1 2" key="1">
    <citation type="submission" date="2020-10" db="EMBL/GenBank/DDBJ databases">
        <title>Ca. Dormibacterota MAGs.</title>
        <authorList>
            <person name="Montgomery K."/>
        </authorList>
    </citation>
    <scope>NUCLEOTIDE SEQUENCE [LARGE SCALE GENOMIC DNA]</scope>
    <source>
        <strain evidence="1">Mitchell_Peninsula_5</strain>
    </source>
</reference>
<gene>
    <name evidence="1" type="ORF">JF887_01215</name>
</gene>
<dbReference type="Proteomes" id="UP000614410">
    <property type="component" value="Unassembled WGS sequence"/>
</dbReference>
<organism evidence="1 2">
    <name type="scientific">Candidatus Amunia macphersoniae</name>
    <dbReference type="NCBI Taxonomy" id="3127014"/>
    <lineage>
        <taxon>Bacteria</taxon>
        <taxon>Bacillati</taxon>
        <taxon>Candidatus Dormiibacterota</taxon>
        <taxon>Candidatus Dormibacteria</taxon>
        <taxon>Candidatus Aeolococcales</taxon>
        <taxon>Candidatus Aeolococcaceae</taxon>
        <taxon>Candidatus Amunia</taxon>
    </lineage>
</organism>
<evidence type="ECO:0000313" key="1">
    <source>
        <dbReference type="EMBL" id="MBJ7608038.1"/>
    </source>
</evidence>